<reference evidence="2 3" key="1">
    <citation type="journal article" date="2009" name="Science">
        <title>Green evolution and dynamic adaptations revealed by genomes of the marine picoeukaryotes Micromonas.</title>
        <authorList>
            <person name="Worden A.Z."/>
            <person name="Lee J.H."/>
            <person name="Mock T."/>
            <person name="Rouze P."/>
            <person name="Simmons M.P."/>
            <person name="Aerts A.L."/>
            <person name="Allen A.E."/>
            <person name="Cuvelier M.L."/>
            <person name="Derelle E."/>
            <person name="Everett M.V."/>
            <person name="Foulon E."/>
            <person name="Grimwood J."/>
            <person name="Gundlach H."/>
            <person name="Henrissat B."/>
            <person name="Napoli C."/>
            <person name="McDonald S.M."/>
            <person name="Parker M.S."/>
            <person name="Rombauts S."/>
            <person name="Salamov A."/>
            <person name="Von Dassow P."/>
            <person name="Badger J.H."/>
            <person name="Coutinho P.M."/>
            <person name="Demir E."/>
            <person name="Dubchak I."/>
            <person name="Gentemann C."/>
            <person name="Eikrem W."/>
            <person name="Gready J.E."/>
            <person name="John U."/>
            <person name="Lanier W."/>
            <person name="Lindquist E.A."/>
            <person name="Lucas S."/>
            <person name="Mayer K.F."/>
            <person name="Moreau H."/>
            <person name="Not F."/>
            <person name="Otillar R."/>
            <person name="Panaud O."/>
            <person name="Pangilinan J."/>
            <person name="Paulsen I."/>
            <person name="Piegu B."/>
            <person name="Poliakov A."/>
            <person name="Robbens S."/>
            <person name="Schmutz J."/>
            <person name="Toulza E."/>
            <person name="Wyss T."/>
            <person name="Zelensky A."/>
            <person name="Zhou K."/>
            <person name="Armbrust E.V."/>
            <person name="Bhattacharya D."/>
            <person name="Goodenough U.W."/>
            <person name="Van de Peer Y."/>
            <person name="Grigoriev I.V."/>
        </authorList>
    </citation>
    <scope>NUCLEOTIDE SEQUENCE [LARGE SCALE GENOMIC DNA]</scope>
    <source>
        <strain evidence="3">RCC299 / NOUM17</strain>
    </source>
</reference>
<dbReference type="OMA" id="KGMMSRQ"/>
<dbReference type="STRING" id="296587.C1FDB1"/>
<dbReference type="AlphaFoldDB" id="C1FDB1"/>
<protein>
    <submittedName>
        <fullName evidence="2">Uncharacterized protein</fullName>
    </submittedName>
</protein>
<feature type="region of interest" description="Disordered" evidence="1">
    <location>
        <begin position="31"/>
        <end position="71"/>
    </location>
</feature>
<evidence type="ECO:0000313" key="3">
    <source>
        <dbReference type="Proteomes" id="UP000002009"/>
    </source>
</evidence>
<dbReference type="GeneID" id="8250039"/>
<dbReference type="Pfam" id="PF20133">
    <property type="entry name" value="HHL1-like"/>
    <property type="match status" value="1"/>
</dbReference>
<dbReference type="PANTHER" id="PTHR48191:SF2">
    <property type="entry name" value="PROTEIN HHL1, CHLOROPLASTIC"/>
    <property type="match status" value="1"/>
</dbReference>
<sequence length="215" mass="23495">MPTTFGLGTIAVKAHPLGRLRLSQKAIRLAKRSTRSPSLQVTAKGKGGGRRAGKSQRPGGQPSVEKFMPPVDPDNEQFVIYVRSKKGFKAWFPLNVVTGGSTANTLVKGLDSNLSRDMAKKSLTNNIGQAIYKDADQLQEMCRRMPMLKAAKELEYGFMILDKKNPSSMFNPPAESVFVIPPEDETRMPAQKMAEGWQSAANTVKNILGSKNSAD</sequence>
<proteinExistence type="predicted"/>
<dbReference type="KEGG" id="mis:MICPUN_113391"/>
<keyword evidence="3" id="KW-1185">Reference proteome</keyword>
<dbReference type="PANTHER" id="PTHR48191">
    <property type="entry name" value="PROTEIN HHL1 CHLOROPLASTIC"/>
    <property type="match status" value="1"/>
</dbReference>
<dbReference type="RefSeq" id="XP_002507497.1">
    <property type="nucleotide sequence ID" value="XM_002507451.1"/>
</dbReference>
<name>C1FDB1_MICCC</name>
<organism evidence="2 3">
    <name type="scientific">Micromonas commoda (strain RCC299 / NOUM17 / CCMP2709)</name>
    <name type="common">Picoplanktonic green alga</name>
    <dbReference type="NCBI Taxonomy" id="296587"/>
    <lineage>
        <taxon>Eukaryota</taxon>
        <taxon>Viridiplantae</taxon>
        <taxon>Chlorophyta</taxon>
        <taxon>Mamiellophyceae</taxon>
        <taxon>Mamiellales</taxon>
        <taxon>Mamiellaceae</taxon>
        <taxon>Micromonas</taxon>
    </lineage>
</organism>
<gene>
    <name evidence="2" type="ORF">MICPUN_113391</name>
</gene>
<dbReference type="OrthoDB" id="566705at2759"/>
<evidence type="ECO:0000256" key="1">
    <source>
        <dbReference type="SAM" id="MobiDB-lite"/>
    </source>
</evidence>
<dbReference type="InterPro" id="IPR045388">
    <property type="entry name" value="HHL1-like"/>
</dbReference>
<dbReference type="eggNOG" id="KOG2089">
    <property type="taxonomic scope" value="Eukaryota"/>
</dbReference>
<accession>C1FDB1</accession>
<dbReference type="FunCoup" id="C1FDB1">
    <property type="interactions" value="631"/>
</dbReference>
<dbReference type="EMBL" id="CP001574">
    <property type="protein sequence ID" value="ACO68755.1"/>
    <property type="molecule type" value="Genomic_DNA"/>
</dbReference>
<dbReference type="InParanoid" id="C1FDB1"/>
<dbReference type="Proteomes" id="UP000002009">
    <property type="component" value="Chromosome 1"/>
</dbReference>
<evidence type="ECO:0000313" key="2">
    <source>
        <dbReference type="EMBL" id="ACO68755.1"/>
    </source>
</evidence>